<accession>A0A183A5J8</accession>
<keyword evidence="7 8" id="KW-0807">Transducer</keyword>
<evidence type="ECO:0000256" key="3">
    <source>
        <dbReference type="ARBA" id="ARBA00022989"/>
    </source>
</evidence>
<evidence type="ECO:0000256" key="9">
    <source>
        <dbReference type="SAM" id="Phobius"/>
    </source>
</evidence>
<dbReference type="SUPFAM" id="SSF81321">
    <property type="entry name" value="Family A G protein-coupled receptor-like"/>
    <property type="match status" value="1"/>
</dbReference>
<evidence type="ECO:0000256" key="6">
    <source>
        <dbReference type="ARBA" id="ARBA00023170"/>
    </source>
</evidence>
<dbReference type="Proteomes" id="UP000272942">
    <property type="component" value="Unassembled WGS sequence"/>
</dbReference>
<dbReference type="GO" id="GO:0004930">
    <property type="term" value="F:G protein-coupled receptor activity"/>
    <property type="evidence" value="ECO:0007669"/>
    <property type="project" value="UniProtKB-KW"/>
</dbReference>
<feature type="transmembrane region" description="Helical" evidence="9">
    <location>
        <begin position="56"/>
        <end position="76"/>
    </location>
</feature>
<comment type="similarity">
    <text evidence="8">Belongs to the G-protein coupled receptor 1 family.</text>
</comment>
<proteinExistence type="inferred from homology"/>
<feature type="transmembrane region" description="Helical" evidence="9">
    <location>
        <begin position="299"/>
        <end position="321"/>
    </location>
</feature>
<dbReference type="PROSITE" id="PS50262">
    <property type="entry name" value="G_PROTEIN_RECEP_F1_2"/>
    <property type="match status" value="1"/>
</dbReference>
<keyword evidence="4 8" id="KW-0297">G-protein coupled receptor</keyword>
<evidence type="ECO:0000256" key="4">
    <source>
        <dbReference type="ARBA" id="ARBA00023040"/>
    </source>
</evidence>
<dbReference type="AlphaFoldDB" id="A0A183A5J8"/>
<evidence type="ECO:0000256" key="5">
    <source>
        <dbReference type="ARBA" id="ARBA00023136"/>
    </source>
</evidence>
<evidence type="ECO:0000259" key="10">
    <source>
        <dbReference type="PROSITE" id="PS50262"/>
    </source>
</evidence>
<dbReference type="EMBL" id="UZAN01039486">
    <property type="protein sequence ID" value="VDP65835.1"/>
    <property type="molecule type" value="Genomic_DNA"/>
</dbReference>
<gene>
    <name evidence="11" type="ORF">ECPE_LOCUS2233</name>
</gene>
<keyword evidence="12" id="KW-1185">Reference proteome</keyword>
<dbReference type="PANTHER" id="PTHR24243:SF230">
    <property type="entry name" value="G-PROTEIN COUPLED RECEPTORS FAMILY 1 PROFILE DOMAIN-CONTAINING PROTEIN"/>
    <property type="match status" value="1"/>
</dbReference>
<comment type="subcellular location">
    <subcellularLocation>
        <location evidence="1">Membrane</location>
        <topology evidence="1">Multi-pass membrane protein</topology>
    </subcellularLocation>
</comment>
<dbReference type="Pfam" id="PF00001">
    <property type="entry name" value="7tm_1"/>
    <property type="match status" value="1"/>
</dbReference>
<evidence type="ECO:0000313" key="13">
    <source>
        <dbReference type="WBParaSite" id="ECPE_0000223301-mRNA-1"/>
    </source>
</evidence>
<feature type="transmembrane region" description="Helical" evidence="9">
    <location>
        <begin position="333"/>
        <end position="356"/>
    </location>
</feature>
<evidence type="ECO:0000256" key="2">
    <source>
        <dbReference type="ARBA" id="ARBA00022692"/>
    </source>
</evidence>
<dbReference type="PROSITE" id="PS00237">
    <property type="entry name" value="G_PROTEIN_RECEP_F1_1"/>
    <property type="match status" value="1"/>
</dbReference>
<keyword evidence="3 9" id="KW-1133">Transmembrane helix</keyword>
<keyword evidence="6 8" id="KW-0675">Receptor</keyword>
<evidence type="ECO:0000313" key="11">
    <source>
        <dbReference type="EMBL" id="VDP65835.1"/>
    </source>
</evidence>
<dbReference type="OrthoDB" id="9983318at2759"/>
<feature type="domain" description="G-protein coupled receptors family 1 profile" evidence="10">
    <location>
        <begin position="36"/>
        <end position="354"/>
    </location>
</feature>
<dbReference type="GO" id="GO:0005886">
    <property type="term" value="C:plasma membrane"/>
    <property type="evidence" value="ECO:0007669"/>
    <property type="project" value="TreeGrafter"/>
</dbReference>
<evidence type="ECO:0000313" key="12">
    <source>
        <dbReference type="Proteomes" id="UP000272942"/>
    </source>
</evidence>
<dbReference type="PRINTS" id="PR00237">
    <property type="entry name" value="GPCRRHODOPSN"/>
</dbReference>
<protein>
    <submittedName>
        <fullName evidence="13">G_PROTEIN_RECEP_F1_2 domain-containing protein</fullName>
    </submittedName>
</protein>
<evidence type="ECO:0000256" key="1">
    <source>
        <dbReference type="ARBA" id="ARBA00004141"/>
    </source>
</evidence>
<dbReference type="Gene3D" id="1.20.1070.10">
    <property type="entry name" value="Rhodopsin 7-helix transmembrane proteins"/>
    <property type="match status" value="1"/>
</dbReference>
<organism evidence="13">
    <name type="scientific">Echinostoma caproni</name>
    <dbReference type="NCBI Taxonomy" id="27848"/>
    <lineage>
        <taxon>Eukaryota</taxon>
        <taxon>Metazoa</taxon>
        <taxon>Spiralia</taxon>
        <taxon>Lophotrochozoa</taxon>
        <taxon>Platyhelminthes</taxon>
        <taxon>Trematoda</taxon>
        <taxon>Digenea</taxon>
        <taxon>Plagiorchiida</taxon>
        <taxon>Echinostomata</taxon>
        <taxon>Echinostomatoidea</taxon>
        <taxon>Echinostomatidae</taxon>
        <taxon>Echinostoma</taxon>
    </lineage>
</organism>
<dbReference type="PANTHER" id="PTHR24243">
    <property type="entry name" value="G-PROTEIN COUPLED RECEPTOR"/>
    <property type="match status" value="1"/>
</dbReference>
<feature type="transmembrane region" description="Helical" evidence="9">
    <location>
        <begin position="136"/>
        <end position="157"/>
    </location>
</feature>
<name>A0A183A5J8_9TREM</name>
<feature type="transmembrane region" description="Helical" evidence="9">
    <location>
        <begin position="201"/>
        <end position="223"/>
    </location>
</feature>
<keyword evidence="2 8" id="KW-0812">Transmembrane</keyword>
<sequence length="387" mass="43893">MHKNSNTYIKEGSAIAHDSPVWSYLAPWLILIGVTENSLALIVLSKKPFVRLPSRITLITLAVVDCLVLLFGLTTFWINTVFETSPAEWSKNWCKILGFLTMTLSHMSSCLVALLSVERFIAVYQPNRRFRPSFDLVGTLVILILCTGVDLAQVPFINLKLNLNSTVNGENIQPGVFTQRHTYICTYTYEEEALFIDIIDMLLLFGLPFTVILFCNSYIIYVIRNFTHSIKKLQQAIPLQTTGGNKQMDERRMLSPTDPSGATHERYGLVHEANTKPSTSSLIGDTAGKHVRHMKTTIMLLWITFVFLVFNLPFAVVHLLRSIPQVQVTREMMLAWLGTYILVYIHNCLNFPIYVFTHSGFRTELKNMFCRSEPKSISSTAGLETRA</sequence>
<keyword evidence="5 9" id="KW-0472">Membrane</keyword>
<feature type="transmembrane region" description="Helical" evidence="9">
    <location>
        <begin position="96"/>
        <end position="115"/>
    </location>
</feature>
<reference evidence="13" key="1">
    <citation type="submission" date="2016-06" db="UniProtKB">
        <authorList>
            <consortium name="WormBaseParasite"/>
        </authorList>
    </citation>
    <scope>IDENTIFICATION</scope>
</reference>
<feature type="transmembrane region" description="Helical" evidence="9">
    <location>
        <begin position="25"/>
        <end position="44"/>
    </location>
</feature>
<dbReference type="WBParaSite" id="ECPE_0000223301-mRNA-1">
    <property type="protein sequence ID" value="ECPE_0000223301-mRNA-1"/>
    <property type="gene ID" value="ECPE_0000223301"/>
</dbReference>
<dbReference type="InterPro" id="IPR017452">
    <property type="entry name" value="GPCR_Rhodpsn_7TM"/>
</dbReference>
<evidence type="ECO:0000256" key="7">
    <source>
        <dbReference type="ARBA" id="ARBA00023224"/>
    </source>
</evidence>
<dbReference type="InterPro" id="IPR000276">
    <property type="entry name" value="GPCR_Rhodpsn"/>
</dbReference>
<evidence type="ECO:0000256" key="8">
    <source>
        <dbReference type="RuleBase" id="RU000688"/>
    </source>
</evidence>
<reference evidence="11 12" key="2">
    <citation type="submission" date="2018-11" db="EMBL/GenBank/DDBJ databases">
        <authorList>
            <consortium name="Pathogen Informatics"/>
        </authorList>
    </citation>
    <scope>NUCLEOTIDE SEQUENCE [LARGE SCALE GENOMIC DNA]</scope>
    <source>
        <strain evidence="11 12">Egypt</strain>
    </source>
</reference>